<dbReference type="InterPro" id="IPR002372">
    <property type="entry name" value="PQQ_rpt_dom"/>
</dbReference>
<dbReference type="InterPro" id="IPR015943">
    <property type="entry name" value="WD40/YVTN_repeat-like_dom_sf"/>
</dbReference>
<dbReference type="OrthoDB" id="5173551at2"/>
<keyword evidence="4" id="KW-0564">Palmitate</keyword>
<dbReference type="GO" id="GO:0043165">
    <property type="term" value="P:Gram-negative-bacterium-type cell outer membrane assembly"/>
    <property type="evidence" value="ECO:0007669"/>
    <property type="project" value="UniProtKB-UniRule"/>
</dbReference>
<keyword evidence="1 4" id="KW-0732">Signal</keyword>
<keyword evidence="2 4" id="KW-0472">Membrane</keyword>
<proteinExistence type="inferred from homology"/>
<comment type="subunit">
    <text evidence="4">Part of the Bam complex.</text>
</comment>
<dbReference type="Pfam" id="PF13360">
    <property type="entry name" value="PQQ_2"/>
    <property type="match status" value="1"/>
</dbReference>
<dbReference type="RefSeq" id="WP_122100233.1">
    <property type="nucleotide sequence ID" value="NZ_RFLY01000001.1"/>
</dbReference>
<evidence type="ECO:0000256" key="1">
    <source>
        <dbReference type="ARBA" id="ARBA00022729"/>
    </source>
</evidence>
<feature type="signal peptide" evidence="5">
    <location>
        <begin position="1"/>
        <end position="21"/>
    </location>
</feature>
<evidence type="ECO:0000256" key="5">
    <source>
        <dbReference type="SAM" id="SignalP"/>
    </source>
</evidence>
<comment type="function">
    <text evidence="4">Part of the outer membrane protein assembly complex, which is involved in assembly and insertion of beta-barrel proteins into the outer membrane.</text>
</comment>
<dbReference type="PANTHER" id="PTHR34512:SF30">
    <property type="entry name" value="OUTER MEMBRANE PROTEIN ASSEMBLY FACTOR BAMB"/>
    <property type="match status" value="1"/>
</dbReference>
<dbReference type="NCBIfam" id="TIGR03300">
    <property type="entry name" value="assembly_YfgL"/>
    <property type="match status" value="1"/>
</dbReference>
<feature type="chain" id="PRO_5018342346" description="Outer membrane protein assembly factor BamB" evidence="5">
    <location>
        <begin position="22"/>
        <end position="394"/>
    </location>
</feature>
<reference evidence="7 8" key="1">
    <citation type="submission" date="2018-10" db="EMBL/GenBank/DDBJ databases">
        <title>Proposal of Lysobacter pythonis sp. nov. isolated from royal pythons (Python regius).</title>
        <authorList>
            <person name="Hans-Juergen B."/>
            <person name="Huptas C."/>
            <person name="Sandra B."/>
            <person name="Igor L."/>
            <person name="Joachim S."/>
            <person name="Siegfried S."/>
            <person name="Mareike W."/>
            <person name="Peter K."/>
        </authorList>
    </citation>
    <scope>NUCLEOTIDE SEQUENCE [LARGE SCALE GENOMIC DNA]</scope>
    <source>
        <strain evidence="7 8">4284/11</strain>
    </source>
</reference>
<accession>A0A3M2I8P1</accession>
<name>A0A3M2I8P1_9GAMM</name>
<keyword evidence="8" id="KW-1185">Reference proteome</keyword>
<evidence type="ECO:0000313" key="8">
    <source>
        <dbReference type="Proteomes" id="UP000275012"/>
    </source>
</evidence>
<dbReference type="Gene3D" id="2.130.10.10">
    <property type="entry name" value="YVTN repeat-like/Quinoprotein amine dehydrogenase"/>
    <property type="match status" value="1"/>
</dbReference>
<dbReference type="GO" id="GO:0051205">
    <property type="term" value="P:protein insertion into membrane"/>
    <property type="evidence" value="ECO:0007669"/>
    <property type="project" value="UniProtKB-UniRule"/>
</dbReference>
<dbReference type="SUPFAM" id="SSF50998">
    <property type="entry name" value="Quinoprotein alcohol dehydrogenase-like"/>
    <property type="match status" value="1"/>
</dbReference>
<keyword evidence="3 4" id="KW-0998">Cell outer membrane</keyword>
<dbReference type="AlphaFoldDB" id="A0A3M2I8P1"/>
<dbReference type="PROSITE" id="PS51257">
    <property type="entry name" value="PROKAR_LIPOPROTEIN"/>
    <property type="match status" value="1"/>
</dbReference>
<keyword evidence="4" id="KW-0449">Lipoprotein</keyword>
<dbReference type="InterPro" id="IPR018391">
    <property type="entry name" value="PQQ_b-propeller_rpt"/>
</dbReference>
<dbReference type="GO" id="GO:0009279">
    <property type="term" value="C:cell outer membrane"/>
    <property type="evidence" value="ECO:0007669"/>
    <property type="project" value="UniProtKB-SubCell"/>
</dbReference>
<evidence type="ECO:0000256" key="3">
    <source>
        <dbReference type="ARBA" id="ARBA00023237"/>
    </source>
</evidence>
<gene>
    <name evidence="4 7" type="primary">bamB</name>
    <name evidence="7" type="ORF">EBB59_00705</name>
</gene>
<dbReference type="SMART" id="SM00564">
    <property type="entry name" value="PQQ"/>
    <property type="match status" value="7"/>
</dbReference>
<protein>
    <recommendedName>
        <fullName evidence="4">Outer membrane protein assembly factor BamB</fullName>
    </recommendedName>
</protein>
<evidence type="ECO:0000256" key="4">
    <source>
        <dbReference type="HAMAP-Rule" id="MF_00923"/>
    </source>
</evidence>
<dbReference type="EMBL" id="RFLY01000001">
    <property type="protein sequence ID" value="RMH94847.1"/>
    <property type="molecule type" value="Genomic_DNA"/>
</dbReference>
<sequence>MYRNRTLFQVTGLLACAIALSGCTTVKGWFGSKNDKANKPAELVDFTPTASPQRLWTVGLGKGEGRSGARQRPVVAGGKVYAGGGDSGVRAIDLQSGQTLWTWNGEKKSRWVGGPGVGEGLVVAGSLDGEVVALDEASGAERWKATVQNEVIAAPAVGGGLVFVRSNDGRVTAFDAANGSRRWSWRADMPALTVRGNAGLTLGPGYLFVGNDNGRVTALSSADGSELWEATVAQPEGRSELDRMNDVDGQPVLDDTLLYVSSFKPRTMAIEAPTGRVLWLQENGGVGGVGLGGSRLAVTDAKDVVWALDRSGGAPMWQQPAFVRRSVTAPAVQDEYVVVGDYDGYLHWLRMEDGKIAARARVSRKRVRAQPVVADGILLVQDVAGNLAAYRLGQ</sequence>
<evidence type="ECO:0000256" key="2">
    <source>
        <dbReference type="ARBA" id="ARBA00023136"/>
    </source>
</evidence>
<feature type="domain" description="Pyrrolo-quinoline quinone repeat" evidence="6">
    <location>
        <begin position="86"/>
        <end position="319"/>
    </location>
</feature>
<dbReference type="InterPro" id="IPR011047">
    <property type="entry name" value="Quinoprotein_ADH-like_sf"/>
</dbReference>
<evidence type="ECO:0000313" key="7">
    <source>
        <dbReference type="EMBL" id="RMH94847.1"/>
    </source>
</evidence>
<dbReference type="PANTHER" id="PTHR34512">
    <property type="entry name" value="CELL SURFACE PROTEIN"/>
    <property type="match status" value="1"/>
</dbReference>
<dbReference type="InterPro" id="IPR017687">
    <property type="entry name" value="BamB"/>
</dbReference>
<evidence type="ECO:0000259" key="6">
    <source>
        <dbReference type="Pfam" id="PF13360"/>
    </source>
</evidence>
<dbReference type="HAMAP" id="MF_00923">
    <property type="entry name" value="OM_assembly_BamB"/>
    <property type="match status" value="1"/>
</dbReference>
<comment type="similarity">
    <text evidence="4">Belongs to the BamB family.</text>
</comment>
<dbReference type="Proteomes" id="UP000275012">
    <property type="component" value="Unassembled WGS sequence"/>
</dbReference>
<comment type="subcellular location">
    <subcellularLocation>
        <location evidence="4">Cell outer membrane</location>
        <topology evidence="4">Lipid-anchor</topology>
    </subcellularLocation>
</comment>
<organism evidence="7 8">
    <name type="scientific">Solilutibacter pythonis</name>
    <dbReference type="NCBI Taxonomy" id="2483112"/>
    <lineage>
        <taxon>Bacteria</taxon>
        <taxon>Pseudomonadati</taxon>
        <taxon>Pseudomonadota</taxon>
        <taxon>Gammaproteobacteria</taxon>
        <taxon>Lysobacterales</taxon>
        <taxon>Lysobacteraceae</taxon>
        <taxon>Solilutibacter</taxon>
    </lineage>
</organism>
<comment type="caution">
    <text evidence="7">The sequence shown here is derived from an EMBL/GenBank/DDBJ whole genome shotgun (WGS) entry which is preliminary data.</text>
</comment>